<dbReference type="GO" id="GO:0042381">
    <property type="term" value="P:hemolymph coagulation"/>
    <property type="evidence" value="ECO:0007669"/>
    <property type="project" value="UniProtKB-KW"/>
</dbReference>
<evidence type="ECO:0000256" key="1">
    <source>
        <dbReference type="ARBA" id="ARBA00022659"/>
    </source>
</evidence>
<reference evidence="16 17" key="1">
    <citation type="journal article" date="2007" name="Nature">
        <title>Evolution of genes and genomes on the Drosophila phylogeny.</title>
        <authorList>
            <consortium name="Drosophila 12 Genomes Consortium"/>
            <person name="Clark A.G."/>
            <person name="Eisen M.B."/>
            <person name="Smith D.R."/>
            <person name="Bergman C.M."/>
            <person name="Oliver B."/>
            <person name="Markow T.A."/>
            <person name="Kaufman T.C."/>
            <person name="Kellis M."/>
            <person name="Gelbart W."/>
            <person name="Iyer V.N."/>
            <person name="Pollard D.A."/>
            <person name="Sackton T.B."/>
            <person name="Larracuente A.M."/>
            <person name="Singh N.D."/>
            <person name="Abad J.P."/>
            <person name="Abt D.N."/>
            <person name="Adryan B."/>
            <person name="Aguade M."/>
            <person name="Akashi H."/>
            <person name="Anderson W.W."/>
            <person name="Aquadro C.F."/>
            <person name="Ardell D.H."/>
            <person name="Arguello R."/>
            <person name="Artieri C.G."/>
            <person name="Barbash D.A."/>
            <person name="Barker D."/>
            <person name="Barsanti P."/>
            <person name="Batterham P."/>
            <person name="Batzoglou S."/>
            <person name="Begun D."/>
            <person name="Bhutkar A."/>
            <person name="Blanco E."/>
            <person name="Bosak S.A."/>
            <person name="Bradley R.K."/>
            <person name="Brand A.D."/>
            <person name="Brent M.R."/>
            <person name="Brooks A.N."/>
            <person name="Brown R.H."/>
            <person name="Butlin R.K."/>
            <person name="Caggese C."/>
            <person name="Calvi B.R."/>
            <person name="Bernardo de Carvalho A."/>
            <person name="Caspi A."/>
            <person name="Castrezana S."/>
            <person name="Celniker S.E."/>
            <person name="Chang J.L."/>
            <person name="Chapple C."/>
            <person name="Chatterji S."/>
            <person name="Chinwalla A."/>
            <person name="Civetta A."/>
            <person name="Clifton S.W."/>
            <person name="Comeron J.M."/>
            <person name="Costello J.C."/>
            <person name="Coyne J.A."/>
            <person name="Daub J."/>
            <person name="David R.G."/>
            <person name="Delcher A.L."/>
            <person name="Delehaunty K."/>
            <person name="Do C.B."/>
            <person name="Ebling H."/>
            <person name="Edwards K."/>
            <person name="Eickbush T."/>
            <person name="Evans J.D."/>
            <person name="Filipski A."/>
            <person name="Findeiss S."/>
            <person name="Freyhult E."/>
            <person name="Fulton L."/>
            <person name="Fulton R."/>
            <person name="Garcia A.C."/>
            <person name="Gardiner A."/>
            <person name="Garfield D.A."/>
            <person name="Garvin B.E."/>
            <person name="Gibson G."/>
            <person name="Gilbert D."/>
            <person name="Gnerre S."/>
            <person name="Godfrey J."/>
            <person name="Good R."/>
            <person name="Gotea V."/>
            <person name="Gravely B."/>
            <person name="Greenberg A.J."/>
            <person name="Griffiths-Jones S."/>
            <person name="Gross S."/>
            <person name="Guigo R."/>
            <person name="Gustafson E.A."/>
            <person name="Haerty W."/>
            <person name="Hahn M.W."/>
            <person name="Halligan D.L."/>
            <person name="Halpern A.L."/>
            <person name="Halter G.M."/>
            <person name="Han M.V."/>
            <person name="Heger A."/>
            <person name="Hillier L."/>
            <person name="Hinrichs A.S."/>
            <person name="Holmes I."/>
            <person name="Hoskins R.A."/>
            <person name="Hubisz M.J."/>
            <person name="Hultmark D."/>
            <person name="Huntley M.A."/>
            <person name="Jaffe D.B."/>
            <person name="Jagadeeshan S."/>
            <person name="Jeck W.R."/>
            <person name="Johnson J."/>
            <person name="Jones C.D."/>
            <person name="Jordan W.C."/>
            <person name="Karpen G.H."/>
            <person name="Kataoka E."/>
            <person name="Keightley P.D."/>
            <person name="Kheradpour P."/>
            <person name="Kirkness E.F."/>
            <person name="Koerich L.B."/>
            <person name="Kristiansen K."/>
            <person name="Kudrna D."/>
            <person name="Kulathinal R.J."/>
            <person name="Kumar S."/>
            <person name="Kwok R."/>
            <person name="Lander E."/>
            <person name="Langley C.H."/>
            <person name="Lapoint R."/>
            <person name="Lazzaro B.P."/>
            <person name="Lee S.J."/>
            <person name="Levesque L."/>
            <person name="Li R."/>
            <person name="Lin C.F."/>
            <person name="Lin M.F."/>
            <person name="Lindblad-Toh K."/>
            <person name="Llopart A."/>
            <person name="Long M."/>
            <person name="Low L."/>
            <person name="Lozovsky E."/>
            <person name="Lu J."/>
            <person name="Luo M."/>
            <person name="Machado C.A."/>
            <person name="Makalowski W."/>
            <person name="Marzo M."/>
            <person name="Matsuda M."/>
            <person name="Matzkin L."/>
            <person name="McAllister B."/>
            <person name="McBride C.S."/>
            <person name="McKernan B."/>
            <person name="McKernan K."/>
            <person name="Mendez-Lago M."/>
            <person name="Minx P."/>
            <person name="Mollenhauer M.U."/>
            <person name="Montooth K."/>
            <person name="Mount S.M."/>
            <person name="Mu X."/>
            <person name="Myers E."/>
            <person name="Negre B."/>
            <person name="Newfeld S."/>
            <person name="Nielsen R."/>
            <person name="Noor M.A."/>
            <person name="O'Grady P."/>
            <person name="Pachter L."/>
            <person name="Papaceit M."/>
            <person name="Parisi M.J."/>
            <person name="Parisi M."/>
            <person name="Parts L."/>
            <person name="Pedersen J.S."/>
            <person name="Pesole G."/>
            <person name="Phillippy A.M."/>
            <person name="Ponting C.P."/>
            <person name="Pop M."/>
            <person name="Porcelli D."/>
            <person name="Powell J.R."/>
            <person name="Prohaska S."/>
            <person name="Pruitt K."/>
            <person name="Puig M."/>
            <person name="Quesneville H."/>
            <person name="Ram K.R."/>
            <person name="Rand D."/>
            <person name="Rasmussen M.D."/>
            <person name="Reed L.K."/>
            <person name="Reenan R."/>
            <person name="Reily A."/>
            <person name="Remington K.A."/>
            <person name="Rieger T.T."/>
            <person name="Ritchie M.G."/>
            <person name="Robin C."/>
            <person name="Rogers Y.H."/>
            <person name="Rohde C."/>
            <person name="Rozas J."/>
            <person name="Rubenfield M.J."/>
            <person name="Ruiz A."/>
            <person name="Russo S."/>
            <person name="Salzberg S.L."/>
            <person name="Sanchez-Gracia A."/>
            <person name="Saranga D.J."/>
            <person name="Sato H."/>
            <person name="Schaeffer S.W."/>
            <person name="Schatz M.C."/>
            <person name="Schlenke T."/>
            <person name="Schwartz R."/>
            <person name="Segarra C."/>
            <person name="Singh R.S."/>
            <person name="Sirot L."/>
            <person name="Sirota M."/>
            <person name="Sisneros N.B."/>
            <person name="Smith C.D."/>
            <person name="Smith T.F."/>
            <person name="Spieth J."/>
            <person name="Stage D.E."/>
            <person name="Stark A."/>
            <person name="Stephan W."/>
            <person name="Strausberg R.L."/>
            <person name="Strempel S."/>
            <person name="Sturgill D."/>
            <person name="Sutton G."/>
            <person name="Sutton G.G."/>
            <person name="Tao W."/>
            <person name="Teichmann S."/>
            <person name="Tobari Y.N."/>
            <person name="Tomimura Y."/>
            <person name="Tsolas J.M."/>
            <person name="Valente V.L."/>
            <person name="Venter E."/>
            <person name="Venter J.C."/>
            <person name="Vicario S."/>
            <person name="Vieira F.G."/>
            <person name="Vilella A.J."/>
            <person name="Villasante A."/>
            <person name="Walenz B."/>
            <person name="Wang J."/>
            <person name="Wasserman M."/>
            <person name="Watts T."/>
            <person name="Wilson D."/>
            <person name="Wilson R.K."/>
            <person name="Wing R.A."/>
            <person name="Wolfner M.F."/>
            <person name="Wong A."/>
            <person name="Wong G.K."/>
            <person name="Wu C.I."/>
            <person name="Wu G."/>
            <person name="Yamamoto D."/>
            <person name="Yang H.P."/>
            <person name="Yang S.P."/>
            <person name="Yorke J.A."/>
            <person name="Yoshida K."/>
            <person name="Zdobnov E."/>
            <person name="Zhang P."/>
            <person name="Zhang Y."/>
            <person name="Zimin A.V."/>
            <person name="Baldwin J."/>
            <person name="Abdouelleil A."/>
            <person name="Abdulkadir J."/>
            <person name="Abebe A."/>
            <person name="Abera B."/>
            <person name="Abreu J."/>
            <person name="Acer S.C."/>
            <person name="Aftuck L."/>
            <person name="Alexander A."/>
            <person name="An P."/>
            <person name="Anderson E."/>
            <person name="Anderson S."/>
            <person name="Arachi H."/>
            <person name="Azer M."/>
            <person name="Bachantsang P."/>
            <person name="Barry A."/>
            <person name="Bayul T."/>
            <person name="Berlin A."/>
            <person name="Bessette D."/>
            <person name="Bloom T."/>
            <person name="Blye J."/>
            <person name="Boguslavskiy L."/>
            <person name="Bonnet C."/>
            <person name="Boukhgalter B."/>
            <person name="Bourzgui I."/>
            <person name="Brown A."/>
            <person name="Cahill P."/>
            <person name="Channer S."/>
            <person name="Cheshatsang Y."/>
            <person name="Chuda L."/>
            <person name="Citroen M."/>
            <person name="Collymore A."/>
            <person name="Cooke P."/>
            <person name="Costello M."/>
            <person name="D'Aco K."/>
            <person name="Daza R."/>
            <person name="De Haan G."/>
            <person name="DeGray S."/>
            <person name="DeMaso C."/>
            <person name="Dhargay N."/>
            <person name="Dooley K."/>
            <person name="Dooley E."/>
            <person name="Doricent M."/>
            <person name="Dorje P."/>
            <person name="Dorjee K."/>
            <person name="Dupes A."/>
            <person name="Elong R."/>
            <person name="Falk J."/>
            <person name="Farina A."/>
            <person name="Faro S."/>
            <person name="Ferguson D."/>
            <person name="Fisher S."/>
            <person name="Foley C.D."/>
            <person name="Franke A."/>
            <person name="Friedrich D."/>
            <person name="Gadbois L."/>
            <person name="Gearin G."/>
            <person name="Gearin C.R."/>
            <person name="Giannoukos G."/>
            <person name="Goode T."/>
            <person name="Graham J."/>
            <person name="Grandbois E."/>
            <person name="Grewal S."/>
            <person name="Gyaltsen K."/>
            <person name="Hafez N."/>
            <person name="Hagos B."/>
            <person name="Hall J."/>
            <person name="Henson C."/>
            <person name="Hollinger A."/>
            <person name="Honan T."/>
            <person name="Huard M.D."/>
            <person name="Hughes L."/>
            <person name="Hurhula B."/>
            <person name="Husby M.E."/>
            <person name="Kamat A."/>
            <person name="Kanga B."/>
            <person name="Kashin S."/>
            <person name="Khazanovich D."/>
            <person name="Kisner P."/>
            <person name="Lance K."/>
            <person name="Lara M."/>
            <person name="Lee W."/>
            <person name="Lennon N."/>
            <person name="Letendre F."/>
            <person name="LeVine R."/>
            <person name="Lipovsky A."/>
            <person name="Liu X."/>
            <person name="Liu J."/>
            <person name="Liu S."/>
            <person name="Lokyitsang T."/>
            <person name="Lokyitsang Y."/>
            <person name="Lubonja R."/>
            <person name="Lui A."/>
            <person name="MacDonald P."/>
            <person name="Magnisalis V."/>
            <person name="Maru K."/>
            <person name="Matthews C."/>
            <person name="McCusker W."/>
            <person name="McDonough S."/>
            <person name="Mehta T."/>
            <person name="Meldrim J."/>
            <person name="Meneus L."/>
            <person name="Mihai O."/>
            <person name="Mihalev A."/>
            <person name="Mihova T."/>
            <person name="Mittelman R."/>
            <person name="Mlenga V."/>
            <person name="Montmayeur A."/>
            <person name="Mulrain L."/>
            <person name="Navidi A."/>
            <person name="Naylor J."/>
            <person name="Negash T."/>
            <person name="Nguyen T."/>
            <person name="Nguyen N."/>
            <person name="Nicol R."/>
            <person name="Norbu C."/>
            <person name="Norbu N."/>
            <person name="Novod N."/>
            <person name="O'Neill B."/>
            <person name="Osman S."/>
            <person name="Markiewicz E."/>
            <person name="Oyono O.L."/>
            <person name="Patti C."/>
            <person name="Phunkhang P."/>
            <person name="Pierre F."/>
            <person name="Priest M."/>
            <person name="Raghuraman S."/>
            <person name="Rege F."/>
            <person name="Reyes R."/>
            <person name="Rise C."/>
            <person name="Rogov P."/>
            <person name="Ross K."/>
            <person name="Ryan E."/>
            <person name="Settipalli S."/>
            <person name="Shea T."/>
            <person name="Sherpa N."/>
            <person name="Shi L."/>
            <person name="Shih D."/>
            <person name="Sparrow T."/>
            <person name="Spaulding J."/>
            <person name="Stalker J."/>
            <person name="Stange-Thomann N."/>
            <person name="Stavropoulos S."/>
            <person name="Stone C."/>
            <person name="Strader C."/>
            <person name="Tesfaye S."/>
            <person name="Thomson T."/>
            <person name="Thoulutsang Y."/>
            <person name="Thoulutsang D."/>
            <person name="Topham K."/>
            <person name="Topping I."/>
            <person name="Tsamla T."/>
            <person name="Vassiliev H."/>
            <person name="Vo A."/>
            <person name="Wangchuk T."/>
            <person name="Wangdi T."/>
            <person name="Weiand M."/>
            <person name="Wilkinson J."/>
            <person name="Wilson A."/>
            <person name="Yadav S."/>
            <person name="Young G."/>
            <person name="Yu Q."/>
            <person name="Zembek L."/>
            <person name="Zhong D."/>
            <person name="Zimmer A."/>
            <person name="Zwirko Z."/>
            <person name="Jaffe D.B."/>
            <person name="Alvarez P."/>
            <person name="Brockman W."/>
            <person name="Butler J."/>
            <person name="Chin C."/>
            <person name="Gnerre S."/>
            <person name="Grabherr M."/>
            <person name="Kleber M."/>
            <person name="Mauceli E."/>
            <person name="MacCallum I."/>
        </authorList>
    </citation>
    <scope>NUCLEOTIDE SEQUENCE [LARGE SCALE GENOMIC DNA]</scope>
    <source>
        <strain evidence="17">Tucson 14030-0811.24</strain>
    </source>
</reference>
<dbReference type="MEROPS" id="S01.502"/>
<feature type="chain" id="PRO_5023975554" description="CLIP domain-containing serine protease" evidence="13">
    <location>
        <begin position="25"/>
        <end position="375"/>
    </location>
</feature>
<evidence type="ECO:0000313" key="17">
    <source>
        <dbReference type="Proteomes" id="UP000007798"/>
    </source>
</evidence>
<evidence type="ECO:0000256" key="12">
    <source>
        <dbReference type="RuleBase" id="RU363034"/>
    </source>
</evidence>
<dbReference type="GO" id="GO:0006508">
    <property type="term" value="P:proteolysis"/>
    <property type="evidence" value="ECO:0007669"/>
    <property type="project" value="UniProtKB-KW"/>
</dbReference>
<dbReference type="InterPro" id="IPR009003">
    <property type="entry name" value="Peptidase_S1_PA"/>
</dbReference>
<dbReference type="EC" id="3.4.21.-" evidence="12"/>
<dbReference type="AlphaFoldDB" id="B4NBF0"/>
<keyword evidence="17" id="KW-1185">Reference proteome</keyword>
<dbReference type="EMBL" id="CH964232">
    <property type="protein sequence ID" value="EDW81114.1"/>
    <property type="molecule type" value="Genomic_DNA"/>
</dbReference>
<dbReference type="GO" id="GO:0006963">
    <property type="term" value="P:positive regulation of antibacterial peptide biosynthetic process"/>
    <property type="evidence" value="ECO:0007669"/>
    <property type="project" value="EnsemblMetazoa"/>
</dbReference>
<dbReference type="PROSITE" id="PS00134">
    <property type="entry name" value="TRYPSIN_HIS"/>
    <property type="match status" value="1"/>
</dbReference>
<dbReference type="PROSITE" id="PS50240">
    <property type="entry name" value="TRYPSIN_DOM"/>
    <property type="match status" value="1"/>
</dbReference>
<dbReference type="OrthoDB" id="547031at2759"/>
<evidence type="ECO:0000256" key="2">
    <source>
        <dbReference type="ARBA" id="ARBA00022670"/>
    </source>
</evidence>
<dbReference type="SUPFAM" id="SSF50494">
    <property type="entry name" value="Trypsin-like serine proteases"/>
    <property type="match status" value="1"/>
</dbReference>
<dbReference type="SMART" id="SM00680">
    <property type="entry name" value="CLIP"/>
    <property type="match status" value="1"/>
</dbReference>
<dbReference type="InterPro" id="IPR051487">
    <property type="entry name" value="Ser/Thr_Proteases_Immune/Dev"/>
</dbReference>
<comment type="subcellular location">
    <subcellularLocation>
        <location evidence="13">Secreted</location>
    </subcellularLocation>
</comment>
<dbReference type="InterPro" id="IPR001254">
    <property type="entry name" value="Trypsin_dom"/>
</dbReference>
<evidence type="ECO:0000256" key="7">
    <source>
        <dbReference type="ARBA" id="ARBA00022837"/>
    </source>
</evidence>
<feature type="domain" description="Clip" evidence="15">
    <location>
        <begin position="29"/>
        <end position="87"/>
    </location>
</feature>
<dbReference type="InterPro" id="IPR022700">
    <property type="entry name" value="CLIP"/>
</dbReference>
<name>B4NBF0_DROWI</name>
<evidence type="ECO:0000259" key="15">
    <source>
        <dbReference type="PROSITE" id="PS51888"/>
    </source>
</evidence>
<dbReference type="Gene3D" id="3.30.1640.30">
    <property type="match status" value="1"/>
</dbReference>
<feature type="signal peptide" evidence="13">
    <location>
        <begin position="1"/>
        <end position="24"/>
    </location>
</feature>
<dbReference type="InterPro" id="IPR043504">
    <property type="entry name" value="Peptidase_S1_PA_chymotrypsin"/>
</dbReference>
<keyword evidence="7" id="KW-0106">Calcium</keyword>
<dbReference type="GO" id="GO:0005509">
    <property type="term" value="F:calcium ion binding"/>
    <property type="evidence" value="ECO:0007669"/>
    <property type="project" value="EnsemblMetazoa"/>
</dbReference>
<dbReference type="KEGG" id="dwi:6647172"/>
<evidence type="ECO:0000256" key="11">
    <source>
        <dbReference type="ARBA" id="ARBA00052079"/>
    </source>
</evidence>
<dbReference type="PROSITE" id="PS51888">
    <property type="entry name" value="CLIP"/>
    <property type="match status" value="1"/>
</dbReference>
<keyword evidence="2 12" id="KW-0645">Protease</keyword>
<organism evidence="16 17">
    <name type="scientific">Drosophila willistoni</name>
    <name type="common">Fruit fly</name>
    <dbReference type="NCBI Taxonomy" id="7260"/>
    <lineage>
        <taxon>Eukaryota</taxon>
        <taxon>Metazoa</taxon>
        <taxon>Ecdysozoa</taxon>
        <taxon>Arthropoda</taxon>
        <taxon>Hexapoda</taxon>
        <taxon>Insecta</taxon>
        <taxon>Pterygota</taxon>
        <taxon>Neoptera</taxon>
        <taxon>Endopterygota</taxon>
        <taxon>Diptera</taxon>
        <taxon>Brachycera</taxon>
        <taxon>Muscomorpha</taxon>
        <taxon>Ephydroidea</taxon>
        <taxon>Drosophilidae</taxon>
        <taxon>Drosophila</taxon>
        <taxon>Sophophora</taxon>
    </lineage>
</organism>
<dbReference type="PROSITE" id="PS00135">
    <property type="entry name" value="TRYPSIN_SER"/>
    <property type="match status" value="1"/>
</dbReference>
<dbReference type="SMART" id="SM00020">
    <property type="entry name" value="Tryp_SPc"/>
    <property type="match status" value="1"/>
</dbReference>
<keyword evidence="8" id="KW-0865">Zymogen</keyword>
<evidence type="ECO:0000256" key="5">
    <source>
        <dbReference type="ARBA" id="ARBA00022820"/>
    </source>
</evidence>
<dbReference type="InterPro" id="IPR038565">
    <property type="entry name" value="CLIP_sf"/>
</dbReference>
<dbReference type="OMA" id="DYVQWIT"/>
<evidence type="ECO:0000256" key="13">
    <source>
        <dbReference type="RuleBase" id="RU366078"/>
    </source>
</evidence>
<dbReference type="GO" id="GO:0050830">
    <property type="term" value="P:defense response to Gram-positive bacterium"/>
    <property type="evidence" value="ECO:0007669"/>
    <property type="project" value="EnsemblMetazoa"/>
</dbReference>
<dbReference type="FunCoup" id="B4NBF0">
    <property type="interactions" value="74"/>
</dbReference>
<dbReference type="GO" id="GO:0004252">
    <property type="term" value="F:serine-type endopeptidase activity"/>
    <property type="evidence" value="ECO:0007669"/>
    <property type="project" value="UniProtKB-UniRule"/>
</dbReference>
<dbReference type="Pfam" id="PF12032">
    <property type="entry name" value="CLIP"/>
    <property type="match status" value="1"/>
</dbReference>
<evidence type="ECO:0000256" key="10">
    <source>
        <dbReference type="ARBA" id="ARBA00024195"/>
    </source>
</evidence>
<dbReference type="Proteomes" id="UP000007798">
    <property type="component" value="Unassembled WGS sequence"/>
</dbReference>
<evidence type="ECO:0000256" key="8">
    <source>
        <dbReference type="ARBA" id="ARBA00023145"/>
    </source>
</evidence>
<dbReference type="InterPro" id="IPR001314">
    <property type="entry name" value="Peptidase_S1A"/>
</dbReference>
<feature type="domain" description="Peptidase S1" evidence="14">
    <location>
        <begin position="117"/>
        <end position="371"/>
    </location>
</feature>
<dbReference type="STRING" id="7260.B4NBF0"/>
<dbReference type="GO" id="GO:0005576">
    <property type="term" value="C:extracellular region"/>
    <property type="evidence" value="ECO:0007669"/>
    <property type="project" value="UniProtKB-SubCell"/>
</dbReference>
<dbReference type="eggNOG" id="KOG3627">
    <property type="taxonomic scope" value="Eukaryota"/>
</dbReference>
<keyword evidence="9" id="KW-1015">Disulfide bond</keyword>
<comment type="similarity">
    <text evidence="10 13">Belongs to the peptidase S1 family. CLIP subfamily.</text>
</comment>
<dbReference type="InterPro" id="IPR033116">
    <property type="entry name" value="TRYPSIN_SER"/>
</dbReference>
<evidence type="ECO:0000256" key="4">
    <source>
        <dbReference type="ARBA" id="ARBA00022801"/>
    </source>
</evidence>
<evidence type="ECO:0000256" key="3">
    <source>
        <dbReference type="ARBA" id="ARBA00022729"/>
    </source>
</evidence>
<keyword evidence="4 12" id="KW-0378">Hydrolase</keyword>
<dbReference type="PhylomeDB" id="B4NBF0"/>
<dbReference type="PANTHER" id="PTHR24256">
    <property type="entry name" value="TRYPTASE-RELATED"/>
    <property type="match status" value="1"/>
</dbReference>
<dbReference type="GO" id="GO:0160032">
    <property type="term" value="P:Toll receptor ligand protein activation cascade"/>
    <property type="evidence" value="ECO:0007669"/>
    <property type="project" value="EnsemblMetazoa"/>
</dbReference>
<dbReference type="InParanoid" id="B4NBF0"/>
<dbReference type="InterPro" id="IPR018114">
    <property type="entry name" value="TRYPSIN_HIS"/>
</dbReference>
<protein>
    <recommendedName>
        <fullName evidence="13">CLIP domain-containing serine protease</fullName>
        <ecNumber evidence="12">3.4.21.-</ecNumber>
    </recommendedName>
</protein>
<dbReference type="FunFam" id="2.40.10.10:FF:000120">
    <property type="entry name" value="Putative serine protease"/>
    <property type="match status" value="1"/>
</dbReference>
<evidence type="ECO:0000313" key="16">
    <source>
        <dbReference type="EMBL" id="EDW81114.1"/>
    </source>
</evidence>
<sequence length="375" mass="41172">MISSNCLLIALAVPLLFAIESARAAYADACTTPNGHGGQCLPYTSCKDVEERLVSAQKSGISVAPDYANYLQKASCGEVNGIRHFCCAESQIQHNSKVMSLFMDKDFKCGSYLDTRVANGYEVKLSSRPWMALLRYHQFGEPRFLCGGALISERYILTAAHCVHGLQEDLYQIRLGEHKISTSEDCRKQGRKTKCAPPVQDIGIEKYLLHEEYDPRLVSNDIALLRLNVSARFDKHIKPICLPITDELKQEAEKQKTYFVTGWGTTENGSASDVLLQANVPIQPRSACSQAYRRAVPLSQLCVGGGDLQDSCKGDSGGPLQAPVPYLGEYALRMVEFGIVSQGVVSCGQISLPGLYTNVAEYVQWITDTMAINGL</sequence>
<dbReference type="GO" id="GO:0002804">
    <property type="term" value="P:positive regulation of antifungal peptide production"/>
    <property type="evidence" value="ECO:0007669"/>
    <property type="project" value="EnsemblMetazoa"/>
</dbReference>
<gene>
    <name evidence="16" type="primary">Dwil\GK11884</name>
    <name evidence="16" type="ORF">Dwil_GK11884</name>
</gene>
<dbReference type="SMR" id="B4NBF0"/>
<keyword evidence="6 12" id="KW-0720">Serine protease</keyword>
<dbReference type="PRINTS" id="PR00722">
    <property type="entry name" value="CHYMOTRYPSIN"/>
</dbReference>
<keyword evidence="5" id="KW-0353">Hemolymph clotting</keyword>
<evidence type="ECO:0000256" key="6">
    <source>
        <dbReference type="ARBA" id="ARBA00022825"/>
    </source>
</evidence>
<dbReference type="GO" id="GO:0050832">
    <property type="term" value="P:defense response to fungus"/>
    <property type="evidence" value="ECO:0007669"/>
    <property type="project" value="EnsemblMetazoa"/>
</dbReference>
<dbReference type="CDD" id="cd00190">
    <property type="entry name" value="Tryp_SPc"/>
    <property type="match status" value="1"/>
</dbReference>
<keyword evidence="13" id="KW-0964">Secreted</keyword>
<comment type="catalytic activity">
    <reaction evidence="11">
        <text>Selective cleavage of 103-Arg-|-Ser-104 and 124-Ile-|-Ile-125 bonds in Limulus clotting factor B to form activated factor B. Cleavage of -Pro-Arg-|-Xaa- bonds in synthetic substrates.</text>
        <dbReference type="EC" id="3.4.21.84"/>
    </reaction>
</comment>
<proteinExistence type="inferred from homology"/>
<dbReference type="Pfam" id="PF00089">
    <property type="entry name" value="Trypsin"/>
    <property type="match status" value="1"/>
</dbReference>
<comment type="domain">
    <text evidence="13">The clip domain consists of 35-55 residues which are 'knitted' together usually by 3 conserved disulfide bonds forming a clip-like compact structure.</text>
</comment>
<dbReference type="Gene3D" id="2.40.10.10">
    <property type="entry name" value="Trypsin-like serine proteases"/>
    <property type="match status" value="2"/>
</dbReference>
<dbReference type="HOGENOM" id="CLU_006842_0_3_1"/>
<accession>B4NBF0</accession>
<evidence type="ECO:0000256" key="9">
    <source>
        <dbReference type="ARBA" id="ARBA00023157"/>
    </source>
</evidence>
<evidence type="ECO:0000259" key="14">
    <source>
        <dbReference type="PROSITE" id="PS50240"/>
    </source>
</evidence>
<keyword evidence="3 13" id="KW-0732">Signal</keyword>
<keyword evidence="1" id="KW-0768">Sushi</keyword>